<dbReference type="SUPFAM" id="SSF54001">
    <property type="entry name" value="Cysteine proteinases"/>
    <property type="match status" value="1"/>
</dbReference>
<reference evidence="3 4" key="1">
    <citation type="submission" date="2024-06" db="EMBL/GenBank/DDBJ databases">
        <title>A chromosome-level genome assembly of beet webworm, Loxostege sticticalis.</title>
        <authorList>
            <person name="Zhang Y."/>
        </authorList>
    </citation>
    <scope>NUCLEOTIDE SEQUENCE [LARGE SCALE GENOMIC DNA]</scope>
    <source>
        <strain evidence="3">AQ026</strain>
        <tissue evidence="3">Whole body</tissue>
    </source>
</reference>
<dbReference type="Gene3D" id="1.10.287.2250">
    <property type="match status" value="1"/>
</dbReference>
<proteinExistence type="predicted"/>
<organism evidence="3 4">
    <name type="scientific">Loxostege sticticalis</name>
    <name type="common">Beet webworm moth</name>
    <dbReference type="NCBI Taxonomy" id="481309"/>
    <lineage>
        <taxon>Eukaryota</taxon>
        <taxon>Metazoa</taxon>
        <taxon>Ecdysozoa</taxon>
        <taxon>Arthropoda</taxon>
        <taxon>Hexapoda</taxon>
        <taxon>Insecta</taxon>
        <taxon>Pterygota</taxon>
        <taxon>Neoptera</taxon>
        <taxon>Endopterygota</taxon>
        <taxon>Lepidoptera</taxon>
        <taxon>Glossata</taxon>
        <taxon>Ditrysia</taxon>
        <taxon>Pyraloidea</taxon>
        <taxon>Crambidae</taxon>
        <taxon>Pyraustinae</taxon>
        <taxon>Loxostege</taxon>
    </lineage>
</organism>
<evidence type="ECO:0000259" key="2">
    <source>
        <dbReference type="SMART" id="SM00848"/>
    </source>
</evidence>
<gene>
    <name evidence="3" type="ORF">ABMA27_014781</name>
</gene>
<evidence type="ECO:0000313" key="3">
    <source>
        <dbReference type="EMBL" id="KAL0893152.1"/>
    </source>
</evidence>
<dbReference type="Pfam" id="PF08246">
    <property type="entry name" value="Inhibitor_I29"/>
    <property type="match status" value="1"/>
</dbReference>
<feature type="domain" description="Cathepsin propeptide inhibitor" evidence="2">
    <location>
        <begin position="31"/>
        <end position="87"/>
    </location>
</feature>
<dbReference type="SMART" id="SM00848">
    <property type="entry name" value="Inhibitor_I29"/>
    <property type="match status" value="1"/>
</dbReference>
<accession>A0ABR3IA55</accession>
<evidence type="ECO:0000313" key="4">
    <source>
        <dbReference type="Proteomes" id="UP001549920"/>
    </source>
</evidence>
<evidence type="ECO:0000256" key="1">
    <source>
        <dbReference type="SAM" id="SignalP"/>
    </source>
</evidence>
<dbReference type="InterPro" id="IPR013201">
    <property type="entry name" value="Prot_inhib_I29"/>
</dbReference>
<sequence length="102" mass="11881">MKVLFAVLFSLIAVASAGSIHYDVRDAPFLFLKFVRDYNRQYKDTKDVIEHQTAFVTNLLLLNEANAKNPHATYDINNFSDFTDEEMKHINAIMSKYKQKYL</sequence>
<keyword evidence="1" id="KW-0732">Signal</keyword>
<feature type="chain" id="PRO_5045554751" description="Cathepsin propeptide inhibitor domain-containing protein" evidence="1">
    <location>
        <begin position="18"/>
        <end position="102"/>
    </location>
</feature>
<dbReference type="Proteomes" id="UP001549920">
    <property type="component" value="Unassembled WGS sequence"/>
</dbReference>
<name>A0ABR3IA55_LOXSC</name>
<comment type="caution">
    <text evidence="3">The sequence shown here is derived from an EMBL/GenBank/DDBJ whole genome shotgun (WGS) entry which is preliminary data.</text>
</comment>
<keyword evidence="4" id="KW-1185">Reference proteome</keyword>
<dbReference type="InterPro" id="IPR038765">
    <property type="entry name" value="Papain-like_cys_pep_sf"/>
</dbReference>
<protein>
    <recommendedName>
        <fullName evidence="2">Cathepsin propeptide inhibitor domain-containing protein</fullName>
    </recommendedName>
</protein>
<dbReference type="EMBL" id="JBEUOH010000006">
    <property type="protein sequence ID" value="KAL0893152.1"/>
    <property type="molecule type" value="Genomic_DNA"/>
</dbReference>
<feature type="signal peptide" evidence="1">
    <location>
        <begin position="1"/>
        <end position="17"/>
    </location>
</feature>